<organism evidence="9 10">
    <name type="scientific">Coccomyxa subellipsoidea</name>
    <dbReference type="NCBI Taxonomy" id="248742"/>
    <lineage>
        <taxon>Eukaryota</taxon>
        <taxon>Viridiplantae</taxon>
        <taxon>Chlorophyta</taxon>
        <taxon>core chlorophytes</taxon>
        <taxon>Trebouxiophyceae</taxon>
        <taxon>Trebouxiophyceae incertae sedis</taxon>
        <taxon>Coccomyxaceae</taxon>
        <taxon>Coccomyxa</taxon>
    </lineage>
</organism>
<reference evidence="9 10" key="1">
    <citation type="journal article" date="2024" name="Nat. Commun.">
        <title>Phylogenomics reveals the evolutionary origins of lichenization in chlorophyte algae.</title>
        <authorList>
            <person name="Puginier C."/>
            <person name="Libourel C."/>
            <person name="Otte J."/>
            <person name="Skaloud P."/>
            <person name="Haon M."/>
            <person name="Grisel S."/>
            <person name="Petersen M."/>
            <person name="Berrin J.G."/>
            <person name="Delaux P.M."/>
            <person name="Dal Grande F."/>
            <person name="Keller J."/>
        </authorList>
    </citation>
    <scope>NUCLEOTIDE SEQUENCE [LARGE SCALE GENOMIC DNA]</scope>
    <source>
        <strain evidence="9 10">SAG 216-7</strain>
    </source>
</reference>
<dbReference type="EMBL" id="JALJOT010000003">
    <property type="protein sequence ID" value="KAK9916209.1"/>
    <property type="molecule type" value="Genomic_DNA"/>
</dbReference>
<accession>A0ABR2YWD7</accession>
<dbReference type="InterPro" id="IPR003388">
    <property type="entry name" value="Reticulon"/>
</dbReference>
<feature type="transmembrane region" description="Helical" evidence="7">
    <location>
        <begin position="301"/>
        <end position="319"/>
    </location>
</feature>
<dbReference type="Proteomes" id="UP001491310">
    <property type="component" value="Unassembled WGS sequence"/>
</dbReference>
<evidence type="ECO:0000256" key="4">
    <source>
        <dbReference type="ARBA" id="ARBA00022989"/>
    </source>
</evidence>
<evidence type="ECO:0000256" key="5">
    <source>
        <dbReference type="ARBA" id="ARBA00023136"/>
    </source>
</evidence>
<feature type="domain" description="Reticulon" evidence="8">
    <location>
        <begin position="260"/>
        <end position="439"/>
    </location>
</feature>
<feature type="region of interest" description="Disordered" evidence="6">
    <location>
        <begin position="44"/>
        <end position="74"/>
    </location>
</feature>
<evidence type="ECO:0000256" key="6">
    <source>
        <dbReference type="SAM" id="MobiDB-lite"/>
    </source>
</evidence>
<evidence type="ECO:0000313" key="9">
    <source>
        <dbReference type="EMBL" id="KAK9916209.1"/>
    </source>
</evidence>
<keyword evidence="10" id="KW-1185">Reference proteome</keyword>
<evidence type="ECO:0000256" key="7">
    <source>
        <dbReference type="SAM" id="Phobius"/>
    </source>
</evidence>
<feature type="transmembrane region" description="Helical" evidence="7">
    <location>
        <begin position="358"/>
        <end position="375"/>
    </location>
</feature>
<proteinExistence type="predicted"/>
<feature type="transmembrane region" description="Helical" evidence="7">
    <location>
        <begin position="462"/>
        <end position="491"/>
    </location>
</feature>
<feature type="transmembrane region" description="Helical" evidence="7">
    <location>
        <begin position="410"/>
        <end position="426"/>
    </location>
</feature>
<feature type="transmembrane region" description="Helical" evidence="7">
    <location>
        <begin position="387"/>
        <end position="405"/>
    </location>
</feature>
<evidence type="ECO:0000256" key="1">
    <source>
        <dbReference type="ARBA" id="ARBA00004477"/>
    </source>
</evidence>
<comment type="caution">
    <text evidence="9">The sequence shown here is derived from an EMBL/GenBank/DDBJ whole genome shotgun (WGS) entry which is preliminary data.</text>
</comment>
<keyword evidence="5 7" id="KW-0472">Membrane</keyword>
<dbReference type="Pfam" id="PF02453">
    <property type="entry name" value="Reticulon"/>
    <property type="match status" value="1"/>
</dbReference>
<sequence>MTVYRCKCGFESSAAPAFHKHLTSFKGKSLDHYMLTMEKVRQAESAPSQAVDDLASASPLSTPGASPPNPAQSYLSGLPSRLGMFWSSPEADSASVQHGGVDAPGDSGRHTLAEQGPGEEDERPLAGGSSLSSLDSLVRVSKELSRRESDLSVARQSDVDAAWETVAALAPDDGEDESYRAITKQLQAVGGEGGAGPPAVARAGEPAAAALSPGRLSGTFSRTLGSLGVFGWAGGKEVGHASSEADAAPMLHKQIPVERVEALLLWSDPYATAKVFGGGLYVLICLRHLVCGVELLQPSSAAAGAALFALLYSALSRVWSSRRPTMRQILDAEEEGSPSVAAAREAALQRRVAGRVRAVADAVAPVIASVAALAVRRLSGHDSVGSTVWLALVLWLVMCIGELGIVSQSVLAMYAWIALFALPYFYRTCRHALDALVEETLLFVAEVVRGGERMTLGMAGGVAVLVVAAVDASVFARLTLAAAGAGGVLIWRARRLRAQAQTSLKSYPITLED</sequence>
<protein>
    <recommendedName>
        <fullName evidence="8">Reticulon domain-containing protein</fullName>
    </recommendedName>
</protein>
<keyword evidence="3" id="KW-0256">Endoplasmic reticulum</keyword>
<evidence type="ECO:0000313" key="10">
    <source>
        <dbReference type="Proteomes" id="UP001491310"/>
    </source>
</evidence>
<evidence type="ECO:0000256" key="2">
    <source>
        <dbReference type="ARBA" id="ARBA00022692"/>
    </source>
</evidence>
<keyword evidence="2 7" id="KW-0812">Transmembrane</keyword>
<keyword evidence="4 7" id="KW-1133">Transmembrane helix</keyword>
<name>A0ABR2YWD7_9CHLO</name>
<feature type="region of interest" description="Disordered" evidence="6">
    <location>
        <begin position="90"/>
        <end position="131"/>
    </location>
</feature>
<evidence type="ECO:0000256" key="3">
    <source>
        <dbReference type="ARBA" id="ARBA00022824"/>
    </source>
</evidence>
<evidence type="ECO:0000259" key="8">
    <source>
        <dbReference type="Pfam" id="PF02453"/>
    </source>
</evidence>
<gene>
    <name evidence="9" type="ORF">WJX75_000056</name>
</gene>
<comment type="subcellular location">
    <subcellularLocation>
        <location evidence="1">Endoplasmic reticulum membrane</location>
        <topology evidence="1">Multi-pass membrane protein</topology>
    </subcellularLocation>
</comment>